<protein>
    <submittedName>
        <fullName evidence="2">Uncharacterized protein</fullName>
    </submittedName>
</protein>
<name>A0A812QLG5_SYMPI</name>
<feature type="compositionally biased region" description="Basic and acidic residues" evidence="1">
    <location>
        <begin position="422"/>
        <end position="435"/>
    </location>
</feature>
<feature type="non-terminal residue" evidence="2">
    <location>
        <position position="538"/>
    </location>
</feature>
<proteinExistence type="predicted"/>
<accession>A0A812QLG5</accession>
<reference evidence="2" key="1">
    <citation type="submission" date="2021-02" db="EMBL/GenBank/DDBJ databases">
        <authorList>
            <person name="Dougan E. K."/>
            <person name="Rhodes N."/>
            <person name="Thang M."/>
            <person name="Chan C."/>
        </authorList>
    </citation>
    <scope>NUCLEOTIDE SEQUENCE</scope>
</reference>
<dbReference type="Proteomes" id="UP000649617">
    <property type="component" value="Unassembled WGS sequence"/>
</dbReference>
<dbReference type="EMBL" id="CAJNIZ010017036">
    <property type="protein sequence ID" value="CAE7392873.1"/>
    <property type="molecule type" value="Genomic_DNA"/>
</dbReference>
<comment type="caution">
    <text evidence="2">The sequence shown here is derived from an EMBL/GenBank/DDBJ whole genome shotgun (WGS) entry which is preliminary data.</text>
</comment>
<keyword evidence="3" id="KW-1185">Reference proteome</keyword>
<evidence type="ECO:0000256" key="1">
    <source>
        <dbReference type="SAM" id="MobiDB-lite"/>
    </source>
</evidence>
<dbReference type="AlphaFoldDB" id="A0A812QLG5"/>
<organism evidence="2 3">
    <name type="scientific">Symbiodinium pilosum</name>
    <name type="common">Dinoflagellate</name>
    <dbReference type="NCBI Taxonomy" id="2952"/>
    <lineage>
        <taxon>Eukaryota</taxon>
        <taxon>Sar</taxon>
        <taxon>Alveolata</taxon>
        <taxon>Dinophyceae</taxon>
        <taxon>Suessiales</taxon>
        <taxon>Symbiodiniaceae</taxon>
        <taxon>Symbiodinium</taxon>
    </lineage>
</organism>
<evidence type="ECO:0000313" key="2">
    <source>
        <dbReference type="EMBL" id="CAE7392873.1"/>
    </source>
</evidence>
<evidence type="ECO:0000313" key="3">
    <source>
        <dbReference type="Proteomes" id="UP000649617"/>
    </source>
</evidence>
<sequence>AVKKASAARYGDLCHKTAWALAELAARHKLLEKVKESPAMFVCIQGSSIQEMMKLPGLMVDNGIHSHVISSVFAAQVLEFCCQKKTKADFANIIAHLRKAVKILQDAGALRYLRGFLHGLSSLSALIEHAKSGGNDKDRSLPELVGTLLNAPKSRCTQGARIELDKLVAHVETAIQALPKRRGGRWATQDLMEAIKAKDDPKLRKFQDQCGPCFFAALLVNSNLLLESDRWRKPFADEQQLPSHRAAISLAGELANLRLEPGDLSKDEDGHYALLIRVTGELLSEEPVITFLLAGLYGIAEDERGENDSPVFVKWLPKRTNKELQVKIYYQDNMWWIGPEVGDDLVWARAPVHLREVPPRRGWIWQQGSSNDPGRKVQIKALRLDDAPGWGGCKGPQPEPKQQPIAAPHAGNVVRSKARPTTRKEAPQQEAKRQDTAAVVKRPHAAIQDQEKQQPQSKRARSFSEWLDGFDAKGVFREAYLQKLSEEFDSFEDLKAVYTPDGTCKGPVVSSVDPEFWKVLSVKTLAHKLVWARQLSAL</sequence>
<feature type="region of interest" description="Disordered" evidence="1">
    <location>
        <begin position="386"/>
        <end position="462"/>
    </location>
</feature>
<gene>
    <name evidence="2" type="ORF">SPIL2461_LOCUS9647</name>
</gene>